<reference evidence="5 6" key="1">
    <citation type="journal article" date="2015" name="Fungal Genet. Biol.">
        <title>Evolution of novel wood decay mechanisms in Agaricales revealed by the genome sequences of Fistulina hepatica and Cylindrobasidium torrendii.</title>
        <authorList>
            <person name="Floudas D."/>
            <person name="Held B.W."/>
            <person name="Riley R."/>
            <person name="Nagy L.G."/>
            <person name="Koehler G."/>
            <person name="Ransdell A.S."/>
            <person name="Younus H."/>
            <person name="Chow J."/>
            <person name="Chiniquy J."/>
            <person name="Lipzen A."/>
            <person name="Tritt A."/>
            <person name="Sun H."/>
            <person name="Haridas S."/>
            <person name="LaButti K."/>
            <person name="Ohm R.A."/>
            <person name="Kues U."/>
            <person name="Blanchette R.A."/>
            <person name="Grigoriev I.V."/>
            <person name="Minto R.E."/>
            <person name="Hibbett D.S."/>
        </authorList>
    </citation>
    <scope>NUCLEOTIDE SEQUENCE [LARGE SCALE GENOMIC DNA]</scope>
    <source>
        <strain evidence="5 6">FP15055 ss-10</strain>
    </source>
</reference>
<sequence length="752" mass="82491">MVNYNAVHADDSADHFIGQPPPKKRTSPWIRIGLPVLVAILVIVGAVLGGVLGSRAARDNNNSSSSSSSGSDGDTAPSDPSAVASVKNDIGLFPTSSNTEFSIPLYPSTTNGAAFSTPTVNSQLAWPKDTFAPSSPAPTSVREDRPRLFAPKQKWDALPDFIKQDPYMKSWDKTIQDYANSLLDQGPVAYYMDGDSGILDISREVKQRVKALSYTYRMTTDTKFVDRVYLELQSAAGNSEGSTFTETDRWNSAHFLDTAEMAMAFGIAYDWLHDVWTDDQKTTIRAAINDHALTYGVDALNNNAWWTQNIRGNWNCVCNAGLTVASLAIIDEDDAGHASALLGLTIDNAKQNCAMAVSSDGTWAETPNYWYFGTMGHAEMANALITATGSDYELMTVNPDFKKTGEFHMHVYGATSMFEYGDHGPNKFSSTANSIMFYGDYYNIPQYSLFQRDRWDAAEPWAMFWYNPGLTGAYWDGKEVDGFFDDDLDQWVAMRSSWTDQNAVYVGMKAGSLQGHQTHNDLDVGDFVLDAMGTRWAGEFGSGDYLSTDYFASQAQDAVRWTYYRKETQGQNTLVIGGNNQLVTATPKILNKGSSGTKQGSSTVMPWEGTAFWVVDMTSAYDATSVKRGVRMFNNRRQVLIQDEVNSSAGVQWTMHTNATVSTDGTKATLERDGKTLQMEILSPSGASFTTTPSTGGDKDQPNPGITTVMITLDAGSNDIQVLFSPQWGSDVELKTPKSVALDDWSLDSHDS</sequence>
<gene>
    <name evidence="5" type="ORF">CYLTODRAFT_392271</name>
</gene>
<evidence type="ECO:0000256" key="3">
    <source>
        <dbReference type="SAM" id="Phobius"/>
    </source>
</evidence>
<dbReference type="OrthoDB" id="3476529at2759"/>
<keyword evidence="6" id="KW-1185">Reference proteome</keyword>
<keyword evidence="3" id="KW-1133">Transmembrane helix</keyword>
<evidence type="ECO:0000313" key="6">
    <source>
        <dbReference type="Proteomes" id="UP000054007"/>
    </source>
</evidence>
<dbReference type="STRING" id="1314674.A0A0D7BIB6"/>
<dbReference type="Proteomes" id="UP000054007">
    <property type="component" value="Unassembled WGS sequence"/>
</dbReference>
<dbReference type="SUPFAM" id="SSF48230">
    <property type="entry name" value="Chondroitin AC/alginate lyase"/>
    <property type="match status" value="1"/>
</dbReference>
<keyword evidence="3" id="KW-0812">Transmembrane</keyword>
<organism evidence="5 6">
    <name type="scientific">Cylindrobasidium torrendii FP15055 ss-10</name>
    <dbReference type="NCBI Taxonomy" id="1314674"/>
    <lineage>
        <taxon>Eukaryota</taxon>
        <taxon>Fungi</taxon>
        <taxon>Dikarya</taxon>
        <taxon>Basidiomycota</taxon>
        <taxon>Agaricomycotina</taxon>
        <taxon>Agaricomycetes</taxon>
        <taxon>Agaricomycetidae</taxon>
        <taxon>Agaricales</taxon>
        <taxon>Marasmiineae</taxon>
        <taxon>Physalacriaceae</taxon>
        <taxon>Cylindrobasidium</taxon>
    </lineage>
</organism>
<comment type="subcellular location">
    <subcellularLocation>
        <location evidence="1">Cell envelope</location>
    </subcellularLocation>
</comment>
<feature type="transmembrane region" description="Helical" evidence="3">
    <location>
        <begin position="32"/>
        <end position="53"/>
    </location>
</feature>
<dbReference type="PANTHER" id="PTHR38045:SF1">
    <property type="entry name" value="HEPARINASE II_III-LIKE PROTEIN"/>
    <property type="match status" value="1"/>
</dbReference>
<dbReference type="InterPro" id="IPR012480">
    <property type="entry name" value="Hepar_II_III_C"/>
</dbReference>
<dbReference type="GO" id="GO:0016829">
    <property type="term" value="F:lyase activity"/>
    <property type="evidence" value="ECO:0007669"/>
    <property type="project" value="InterPro"/>
</dbReference>
<evidence type="ECO:0000256" key="2">
    <source>
        <dbReference type="SAM" id="MobiDB-lite"/>
    </source>
</evidence>
<dbReference type="Gene3D" id="1.50.10.100">
    <property type="entry name" value="Chondroitin AC/alginate lyase"/>
    <property type="match status" value="1"/>
</dbReference>
<feature type="compositionally biased region" description="Low complexity" evidence="2">
    <location>
        <begin position="54"/>
        <end position="82"/>
    </location>
</feature>
<evidence type="ECO:0000259" key="4">
    <source>
        <dbReference type="Pfam" id="PF07940"/>
    </source>
</evidence>
<evidence type="ECO:0000313" key="5">
    <source>
        <dbReference type="EMBL" id="KIY70298.1"/>
    </source>
</evidence>
<dbReference type="Gene3D" id="2.70.98.70">
    <property type="match status" value="1"/>
</dbReference>
<proteinExistence type="predicted"/>
<dbReference type="AlphaFoldDB" id="A0A0D7BIB6"/>
<feature type="domain" description="Heparinase II/III-like C-terminal" evidence="4">
    <location>
        <begin position="496"/>
        <end position="680"/>
    </location>
</feature>
<feature type="region of interest" description="Disordered" evidence="2">
    <location>
        <begin position="54"/>
        <end position="83"/>
    </location>
</feature>
<keyword evidence="3" id="KW-0472">Membrane</keyword>
<dbReference type="PANTHER" id="PTHR38045">
    <property type="entry name" value="CHROMOSOME 1, WHOLE GENOME SHOTGUN SEQUENCE"/>
    <property type="match status" value="1"/>
</dbReference>
<accession>A0A0D7BIB6</accession>
<feature type="compositionally biased region" description="Polar residues" evidence="2">
    <location>
        <begin position="685"/>
        <end position="695"/>
    </location>
</feature>
<dbReference type="InterPro" id="IPR008929">
    <property type="entry name" value="Chondroitin_lyas"/>
</dbReference>
<protein>
    <recommendedName>
        <fullName evidence="4">Heparinase II/III-like C-terminal domain-containing protein</fullName>
    </recommendedName>
</protein>
<name>A0A0D7BIB6_9AGAR</name>
<dbReference type="EMBL" id="KN880470">
    <property type="protein sequence ID" value="KIY70298.1"/>
    <property type="molecule type" value="Genomic_DNA"/>
</dbReference>
<evidence type="ECO:0000256" key="1">
    <source>
        <dbReference type="ARBA" id="ARBA00004196"/>
    </source>
</evidence>
<feature type="region of interest" description="Disordered" evidence="2">
    <location>
        <begin position="683"/>
        <end position="704"/>
    </location>
</feature>
<dbReference type="Pfam" id="PF07940">
    <property type="entry name" value="Hepar_II_III_C"/>
    <property type="match status" value="1"/>
</dbReference>